<name>A0ABV9W9E3_9ACTN</name>
<proteinExistence type="predicted"/>
<organism evidence="2 3">
    <name type="scientific">Dactylosporangium cerinum</name>
    <dbReference type="NCBI Taxonomy" id="1434730"/>
    <lineage>
        <taxon>Bacteria</taxon>
        <taxon>Bacillati</taxon>
        <taxon>Actinomycetota</taxon>
        <taxon>Actinomycetes</taxon>
        <taxon>Micromonosporales</taxon>
        <taxon>Micromonosporaceae</taxon>
        <taxon>Dactylosporangium</taxon>
    </lineage>
</organism>
<comment type="caution">
    <text evidence="2">The sequence shown here is derived from an EMBL/GenBank/DDBJ whole genome shotgun (WGS) entry which is preliminary data.</text>
</comment>
<protein>
    <submittedName>
        <fullName evidence="2">Uncharacterized protein</fullName>
    </submittedName>
</protein>
<evidence type="ECO:0000313" key="3">
    <source>
        <dbReference type="Proteomes" id="UP001595912"/>
    </source>
</evidence>
<reference evidence="3" key="1">
    <citation type="journal article" date="2019" name="Int. J. Syst. Evol. Microbiol.">
        <title>The Global Catalogue of Microorganisms (GCM) 10K type strain sequencing project: providing services to taxonomists for standard genome sequencing and annotation.</title>
        <authorList>
            <consortium name="The Broad Institute Genomics Platform"/>
            <consortium name="The Broad Institute Genome Sequencing Center for Infectious Disease"/>
            <person name="Wu L."/>
            <person name="Ma J."/>
        </authorList>
    </citation>
    <scope>NUCLEOTIDE SEQUENCE [LARGE SCALE GENOMIC DNA]</scope>
    <source>
        <strain evidence="3">CGMCC 4.7152</strain>
    </source>
</reference>
<dbReference type="RefSeq" id="WP_380123079.1">
    <property type="nucleotide sequence ID" value="NZ_JBHSIU010000054.1"/>
</dbReference>
<evidence type="ECO:0000313" key="2">
    <source>
        <dbReference type="EMBL" id="MFC5003796.1"/>
    </source>
</evidence>
<accession>A0ABV9W9E3</accession>
<dbReference type="Proteomes" id="UP001595912">
    <property type="component" value="Unassembled WGS sequence"/>
</dbReference>
<feature type="region of interest" description="Disordered" evidence="1">
    <location>
        <begin position="22"/>
        <end position="47"/>
    </location>
</feature>
<gene>
    <name evidence="2" type="ORF">ACFPIJ_38985</name>
</gene>
<sequence>MSAPSAADRTAAALRWLRWLGSPTARPAPAPTRLPRPRPAPAYELLN</sequence>
<keyword evidence="3" id="KW-1185">Reference proteome</keyword>
<dbReference type="EMBL" id="JBHSIU010000054">
    <property type="protein sequence ID" value="MFC5003796.1"/>
    <property type="molecule type" value="Genomic_DNA"/>
</dbReference>
<evidence type="ECO:0000256" key="1">
    <source>
        <dbReference type="SAM" id="MobiDB-lite"/>
    </source>
</evidence>
<feature type="compositionally biased region" description="Pro residues" evidence="1">
    <location>
        <begin position="26"/>
        <end position="40"/>
    </location>
</feature>